<organism evidence="7 8">
    <name type="scientific">Saccoglossus kowalevskii</name>
    <name type="common">Acorn worm</name>
    <dbReference type="NCBI Taxonomy" id="10224"/>
    <lineage>
        <taxon>Eukaryota</taxon>
        <taxon>Metazoa</taxon>
        <taxon>Hemichordata</taxon>
        <taxon>Enteropneusta</taxon>
        <taxon>Harrimaniidae</taxon>
        <taxon>Saccoglossus</taxon>
    </lineage>
</organism>
<evidence type="ECO:0000256" key="3">
    <source>
        <dbReference type="ARBA" id="ARBA00012457"/>
    </source>
</evidence>
<dbReference type="RefSeq" id="XP_006824973.1">
    <property type="nucleotide sequence ID" value="XM_006824910.1"/>
</dbReference>
<dbReference type="Pfam" id="PF01704">
    <property type="entry name" value="UDPGP"/>
    <property type="match status" value="1"/>
</dbReference>
<dbReference type="PANTHER" id="PTHR11952:SF2">
    <property type="entry name" value="LD24639P"/>
    <property type="match status" value="1"/>
</dbReference>
<keyword evidence="4" id="KW-0808">Transferase</keyword>
<dbReference type="Gene3D" id="3.90.550.10">
    <property type="entry name" value="Spore Coat Polysaccharide Biosynthesis Protein SpsA, Chain A"/>
    <property type="match status" value="2"/>
</dbReference>
<comment type="pathway">
    <text evidence="1">Nucleotide-sugar biosynthesis; UDP-N-acetyl-alpha-D-glucosamine biosynthesis; UDP-N-acetyl-alpha-D-glucosamine from N-acetyl-alpha-D-glucosamine 1-phosphate: step 1/1.</text>
</comment>
<dbReference type="InterPro" id="IPR039741">
    <property type="entry name" value="UDP-sugar_pyrophosphorylase"/>
</dbReference>
<protein>
    <recommendedName>
        <fullName evidence="3">UDP-N-acetylglucosamine diphosphorylase</fullName>
        <ecNumber evidence="3">2.7.7.23</ecNumber>
    </recommendedName>
</protein>
<comment type="catalytic activity">
    <reaction evidence="6">
        <text>N-acetyl-alpha-D-glucosamine 1-phosphate + UTP + H(+) = UDP-N-acetyl-alpha-D-glucosamine + diphosphate</text>
        <dbReference type="Rhea" id="RHEA:13509"/>
        <dbReference type="ChEBI" id="CHEBI:15378"/>
        <dbReference type="ChEBI" id="CHEBI:33019"/>
        <dbReference type="ChEBI" id="CHEBI:46398"/>
        <dbReference type="ChEBI" id="CHEBI:57705"/>
        <dbReference type="ChEBI" id="CHEBI:57776"/>
        <dbReference type="EC" id="2.7.7.23"/>
    </reaction>
</comment>
<dbReference type="Gene3D" id="2.10.10.100">
    <property type="match status" value="1"/>
</dbReference>
<evidence type="ECO:0000256" key="5">
    <source>
        <dbReference type="ARBA" id="ARBA00022695"/>
    </source>
</evidence>
<evidence type="ECO:0000256" key="6">
    <source>
        <dbReference type="ARBA" id="ARBA00048493"/>
    </source>
</evidence>
<dbReference type="EC" id="2.7.7.23" evidence="3"/>
<evidence type="ECO:0000313" key="7">
    <source>
        <dbReference type="Proteomes" id="UP000694865"/>
    </source>
</evidence>
<keyword evidence="5" id="KW-0548">Nucleotidyltransferase</keyword>
<evidence type="ECO:0000256" key="4">
    <source>
        <dbReference type="ARBA" id="ARBA00022679"/>
    </source>
</evidence>
<dbReference type="PANTHER" id="PTHR11952">
    <property type="entry name" value="UDP- GLUCOSE PYROPHOSPHORYLASE"/>
    <property type="match status" value="1"/>
</dbReference>
<dbReference type="Proteomes" id="UP000694865">
    <property type="component" value="Unplaced"/>
</dbReference>
<reference evidence="8" key="1">
    <citation type="submission" date="2025-08" db="UniProtKB">
        <authorList>
            <consortium name="RefSeq"/>
        </authorList>
    </citation>
    <scope>IDENTIFICATION</scope>
    <source>
        <tissue evidence="8">Testes</tissue>
    </source>
</reference>
<proteinExistence type="inferred from homology"/>
<dbReference type="InterPro" id="IPR002618">
    <property type="entry name" value="UDPGP_fam"/>
</dbReference>
<keyword evidence="7" id="KW-1185">Reference proteome</keyword>
<dbReference type="InterPro" id="IPR029044">
    <property type="entry name" value="Nucleotide-diphossugar_trans"/>
</dbReference>
<gene>
    <name evidence="8" type="primary">LOC102808632</name>
</gene>
<evidence type="ECO:0000256" key="1">
    <source>
        <dbReference type="ARBA" id="ARBA00005208"/>
    </source>
</evidence>
<accession>A0ABM0MY82</accession>
<dbReference type="SUPFAM" id="SSF53448">
    <property type="entry name" value="Nucleotide-diphospho-sugar transferases"/>
    <property type="match status" value="2"/>
</dbReference>
<dbReference type="GeneID" id="102808632"/>
<name>A0ABM0MY82_SACKO</name>
<sequence length="336" mass="38609">MSQEIDIRSLRAELKEHGQEHILNFWEDLMPDEQQKLYNDIKNTDFAEVNMFFKASNNQEQTERIDERMEPIPSELFGSVTRAGKKLEQWREKVITNYLLTVFKVVEKAYPTEPVGVVCKVDGKYKVVEYSEITLQTAEKRNEDGRLMFSAGNICNHFFTIDFLRQVVSEHEPFLKHHIATKKIPCVDDNGDRTTPEKVNGIKMEKFVFDVFEFTSDFAVFEVLREDEFSPLKNSCKAEKDNPTTARHALYSLHHRYILNAGGKFVDKDGSKIPAIPSRKASEAEAYPVVCEISPLLSYAGEGLQEFCNGHTYSTGVVLTEQLLRERDDKGQIIHD</sequence>
<evidence type="ECO:0000313" key="8">
    <source>
        <dbReference type="RefSeq" id="XP_006824973.1"/>
    </source>
</evidence>
<comment type="similarity">
    <text evidence="2">Belongs to the UDPGP type 1 family.</text>
</comment>
<evidence type="ECO:0000256" key="2">
    <source>
        <dbReference type="ARBA" id="ARBA00010401"/>
    </source>
</evidence>